<dbReference type="STRING" id="1802630.A3H26_02930"/>
<organism evidence="1 2">
    <name type="scientific">candidate division WWE3 bacterium RIFCSPLOWO2_12_FULL_36_10</name>
    <dbReference type="NCBI Taxonomy" id="1802630"/>
    <lineage>
        <taxon>Bacteria</taxon>
        <taxon>Katanobacteria</taxon>
    </lineage>
</organism>
<gene>
    <name evidence="1" type="ORF">A3H26_02930</name>
</gene>
<sequence>MITIEHDGQVHNPLGGAAYIFEEVILNWISKQTHKSKINISIGAQPNSSLHFGTLTVFSLAFALGAKLREELSKDTEVFFEVIDTAPFKTKEIEGIKYQISLRASGVADLYLVQYEELLAKLSSLTRIRYQLRRQEEFNNQTCISDLLHKIALNKNILAPILDPEKEKLRIRVACQKCGLTDKQSVKTIIEDNSIQSYCPEHGWFNTKYTESSKFEYNTPLRNLIRALIYAEDNKNTDNGFEWLRITGSDYAGFYQEQLLYKPASLLGYNAANLPIILYSPLITDWSGAKLSKSLYVKSGAYQYLPSYIVNYEHFKERFGESGVEKLYKEVLSWVENPYKLFRNYSVYYFMDLFDNAK</sequence>
<dbReference type="EMBL" id="MEVN01000008">
    <property type="protein sequence ID" value="OGC57643.1"/>
    <property type="molecule type" value="Genomic_DNA"/>
</dbReference>
<protein>
    <submittedName>
        <fullName evidence="1">Uncharacterized protein</fullName>
    </submittedName>
</protein>
<comment type="caution">
    <text evidence="1">The sequence shown here is derived from an EMBL/GenBank/DDBJ whole genome shotgun (WGS) entry which is preliminary data.</text>
</comment>
<accession>A0A1F4VLH9</accession>
<reference evidence="1 2" key="1">
    <citation type="journal article" date="2016" name="Nat. Commun.">
        <title>Thousands of microbial genomes shed light on interconnected biogeochemical processes in an aquifer system.</title>
        <authorList>
            <person name="Anantharaman K."/>
            <person name="Brown C.T."/>
            <person name="Hug L.A."/>
            <person name="Sharon I."/>
            <person name="Castelle C.J."/>
            <person name="Probst A.J."/>
            <person name="Thomas B.C."/>
            <person name="Singh A."/>
            <person name="Wilkins M.J."/>
            <person name="Karaoz U."/>
            <person name="Brodie E.L."/>
            <person name="Williams K.H."/>
            <person name="Hubbard S.S."/>
            <person name="Banfield J.F."/>
        </authorList>
    </citation>
    <scope>NUCLEOTIDE SEQUENCE [LARGE SCALE GENOMIC DNA]</scope>
</reference>
<proteinExistence type="predicted"/>
<name>A0A1F4VLH9_UNCKA</name>
<dbReference type="AlphaFoldDB" id="A0A1F4VLH9"/>
<evidence type="ECO:0000313" key="1">
    <source>
        <dbReference type="EMBL" id="OGC57643.1"/>
    </source>
</evidence>
<dbReference type="Proteomes" id="UP000177763">
    <property type="component" value="Unassembled WGS sequence"/>
</dbReference>
<dbReference type="SUPFAM" id="SSF52374">
    <property type="entry name" value="Nucleotidylyl transferase"/>
    <property type="match status" value="1"/>
</dbReference>
<evidence type="ECO:0000313" key="2">
    <source>
        <dbReference type="Proteomes" id="UP000177763"/>
    </source>
</evidence>